<feature type="transmembrane region" description="Helical" evidence="14">
    <location>
        <begin position="105"/>
        <end position="123"/>
    </location>
</feature>
<evidence type="ECO:0000256" key="11">
    <source>
        <dbReference type="ARBA" id="ARBA00023136"/>
    </source>
</evidence>
<reference evidence="15 16" key="1">
    <citation type="submission" date="2015-05" db="EMBL/GenBank/DDBJ databases">
        <title>Evolution of Trichinella species and genotypes.</title>
        <authorList>
            <person name="Korhonen P.K."/>
            <person name="Edoardo P."/>
            <person name="Giuseppe L.R."/>
            <person name="Gasser R.B."/>
        </authorList>
    </citation>
    <scope>NUCLEOTIDE SEQUENCE [LARGE SCALE GENOMIC DNA]</scope>
    <source>
        <strain evidence="15">ISS10</strain>
    </source>
</reference>
<proteinExistence type="inferred from homology"/>
<evidence type="ECO:0000256" key="6">
    <source>
        <dbReference type="ARBA" id="ARBA00022692"/>
    </source>
</evidence>
<evidence type="ECO:0000256" key="4">
    <source>
        <dbReference type="ARBA" id="ARBA00022448"/>
    </source>
</evidence>
<keyword evidence="11 14" id="KW-0472">Membrane</keyword>
<keyword evidence="6 14" id="KW-0812">Transmembrane</keyword>
<feature type="non-terminal residue" evidence="15">
    <location>
        <position position="1"/>
    </location>
</feature>
<dbReference type="PANTHER" id="PTHR15469">
    <property type="entry name" value="NADH-UBIQUINONE OXIDOREDUCTASE B15 SUBUNIT"/>
    <property type="match status" value="1"/>
</dbReference>
<evidence type="ECO:0000256" key="5">
    <source>
        <dbReference type="ARBA" id="ARBA00022660"/>
    </source>
</evidence>
<evidence type="ECO:0000256" key="7">
    <source>
        <dbReference type="ARBA" id="ARBA00022792"/>
    </source>
</evidence>
<keyword evidence="16" id="KW-1185">Reference proteome</keyword>
<dbReference type="GO" id="GO:0005743">
    <property type="term" value="C:mitochondrial inner membrane"/>
    <property type="evidence" value="ECO:0007669"/>
    <property type="project" value="UniProtKB-SubCell"/>
</dbReference>
<evidence type="ECO:0000256" key="13">
    <source>
        <dbReference type="ARBA" id="ARBA00030987"/>
    </source>
</evidence>
<evidence type="ECO:0000256" key="12">
    <source>
        <dbReference type="ARBA" id="ARBA00030212"/>
    </source>
</evidence>
<evidence type="ECO:0000256" key="3">
    <source>
        <dbReference type="ARBA" id="ARBA00018681"/>
    </source>
</evidence>
<keyword evidence="9 14" id="KW-1133">Transmembrane helix</keyword>
<dbReference type="InterPro" id="IPR009866">
    <property type="entry name" value="NADH_UbQ_OxRdtase_NDUFB4_su"/>
</dbReference>
<comment type="similarity">
    <text evidence="2">Belongs to the complex I NDUFB4 subunit family.</text>
</comment>
<evidence type="ECO:0000256" key="2">
    <source>
        <dbReference type="ARBA" id="ARBA00007260"/>
    </source>
</evidence>
<accession>A0A0V1L6V5</accession>
<evidence type="ECO:0000256" key="10">
    <source>
        <dbReference type="ARBA" id="ARBA00023128"/>
    </source>
</evidence>
<comment type="caution">
    <text evidence="15">The sequence shown here is derived from an EMBL/GenBank/DDBJ whole genome shotgun (WGS) entry which is preliminary data.</text>
</comment>
<dbReference type="AlphaFoldDB" id="A0A0V1L6V5"/>
<sequence length="213" mass="25332">LRHHCLVAVNNILIVGSLKIDEQMSLARVSNVRAFCSKPPALVNSLWQDPIYGYFETHGKMEFKPGEEYGLTEEQKKAVMERYKRKTMLKQQFLAMEYDPDRFRYIHGVIVSYLQLFVCYFFYFHNYCFKVDPAMFRWYAADMMNAERFYWTPKTIFLTMGVVALLAYSFCRITNVMTNSYEDRCRDGDILWWDRNIRMPTLGGTRRVLYCNA</sequence>
<evidence type="ECO:0000313" key="16">
    <source>
        <dbReference type="Proteomes" id="UP000054721"/>
    </source>
</evidence>
<comment type="subcellular location">
    <subcellularLocation>
        <location evidence="1">Mitochondrion inner membrane</location>
        <topology evidence="1">Single-pass membrane protein</topology>
    </subcellularLocation>
</comment>
<keyword evidence="4" id="KW-0813">Transport</keyword>
<evidence type="ECO:0000313" key="15">
    <source>
        <dbReference type="EMBL" id="KRZ54718.1"/>
    </source>
</evidence>
<protein>
    <recommendedName>
        <fullName evidence="3">NADH dehydrogenase [ubiquinone] 1 beta subcomplex subunit 4</fullName>
    </recommendedName>
    <alternativeName>
        <fullName evidence="12">Complex I-B15</fullName>
    </alternativeName>
    <alternativeName>
        <fullName evidence="13">NADH-ubiquinone oxidoreductase B15 subunit</fullName>
    </alternativeName>
</protein>
<dbReference type="Proteomes" id="UP000054721">
    <property type="component" value="Unassembled WGS sequence"/>
</dbReference>
<dbReference type="OrthoDB" id="5818798at2759"/>
<evidence type="ECO:0000256" key="14">
    <source>
        <dbReference type="SAM" id="Phobius"/>
    </source>
</evidence>
<feature type="transmembrane region" description="Helical" evidence="14">
    <location>
        <begin position="149"/>
        <end position="171"/>
    </location>
</feature>
<dbReference type="Pfam" id="PF07225">
    <property type="entry name" value="NDUF_B4"/>
    <property type="match status" value="1"/>
</dbReference>
<evidence type="ECO:0000256" key="8">
    <source>
        <dbReference type="ARBA" id="ARBA00022982"/>
    </source>
</evidence>
<organism evidence="15 16">
    <name type="scientific">Trichinella nativa</name>
    <dbReference type="NCBI Taxonomy" id="6335"/>
    <lineage>
        <taxon>Eukaryota</taxon>
        <taxon>Metazoa</taxon>
        <taxon>Ecdysozoa</taxon>
        <taxon>Nematoda</taxon>
        <taxon>Enoplea</taxon>
        <taxon>Dorylaimia</taxon>
        <taxon>Trichinellida</taxon>
        <taxon>Trichinellidae</taxon>
        <taxon>Trichinella</taxon>
    </lineage>
</organism>
<keyword evidence="8" id="KW-0249">Electron transport</keyword>
<dbReference type="EMBL" id="JYDW01000131">
    <property type="protein sequence ID" value="KRZ54718.1"/>
    <property type="molecule type" value="Genomic_DNA"/>
</dbReference>
<keyword evidence="7" id="KW-0999">Mitochondrion inner membrane</keyword>
<gene>
    <name evidence="15" type="ORF">T02_15653</name>
</gene>
<evidence type="ECO:0000256" key="9">
    <source>
        <dbReference type="ARBA" id="ARBA00022989"/>
    </source>
</evidence>
<keyword evidence="10" id="KW-0496">Mitochondrion</keyword>
<keyword evidence="5" id="KW-0679">Respiratory chain</keyword>
<evidence type="ECO:0000256" key="1">
    <source>
        <dbReference type="ARBA" id="ARBA00004434"/>
    </source>
</evidence>
<dbReference type="STRING" id="6335.A0A0V1L6V5"/>
<name>A0A0V1L6V5_9BILA</name>
<dbReference type="PANTHER" id="PTHR15469:SF0">
    <property type="entry name" value="NADH DEHYDROGENASE [UBIQUINONE] 1 BETA SUBCOMPLEX SUBUNIT 4"/>
    <property type="match status" value="1"/>
</dbReference>